<dbReference type="EMBL" id="JBGJLR010000004">
    <property type="protein sequence ID" value="MEZ2738855.1"/>
    <property type="molecule type" value="Genomic_DNA"/>
</dbReference>
<evidence type="ECO:0000256" key="8">
    <source>
        <dbReference type="SAM" id="Coils"/>
    </source>
</evidence>
<keyword evidence="8" id="KW-0175">Coiled coil</keyword>
<proteinExistence type="inferred from homology"/>
<dbReference type="Proteomes" id="UP001567350">
    <property type="component" value="Unassembled WGS sequence"/>
</dbReference>
<dbReference type="Gene3D" id="1.20.1600.10">
    <property type="entry name" value="Outer membrane efflux proteins (OEP)"/>
    <property type="match status" value="1"/>
</dbReference>
<dbReference type="SUPFAM" id="SSF56954">
    <property type="entry name" value="Outer membrane efflux proteins (OEP)"/>
    <property type="match status" value="1"/>
</dbReference>
<feature type="chain" id="PRO_5045651037" evidence="9">
    <location>
        <begin position="37"/>
        <end position="470"/>
    </location>
</feature>
<reference evidence="10 11" key="1">
    <citation type="submission" date="2024-08" db="EMBL/GenBank/DDBJ databases">
        <authorList>
            <person name="Feng Z."/>
            <person name="Ronholm J."/>
        </authorList>
    </citation>
    <scope>NUCLEOTIDE SEQUENCE [LARGE SCALE GENOMIC DNA]</scope>
    <source>
        <strain evidence="10 11">4-AB0-8</strain>
    </source>
</reference>
<feature type="coiled-coil region" evidence="8">
    <location>
        <begin position="336"/>
        <end position="363"/>
    </location>
</feature>
<comment type="subcellular location">
    <subcellularLocation>
        <location evidence="1">Cell outer membrane</location>
    </subcellularLocation>
</comment>
<keyword evidence="9" id="KW-0732">Signal</keyword>
<dbReference type="PANTHER" id="PTHR30026:SF20">
    <property type="entry name" value="OUTER MEMBRANE PROTEIN TOLC"/>
    <property type="match status" value="1"/>
</dbReference>
<sequence length="470" mass="50597">MVFSFGQHISRALRPAMGRIACAALLACVQTAAVQAQSLVQLTEQAQAYDAAWQSARAQLDATISKGAQAQAGLLPQVGIQAGSQYSETRVRGSFPTQPLDARQDSASLQAKQPLYNPANLATYRQGTRNVDLAYAQVDAASQDLLVRTAKAYFQVLAALDTLHLVQAQKRAVAEQYEYAKRNFEIGTATVTDSREAQARFDLVRAQEIATENDLRVAQAALEQLVGAAGATPWPLAQPVRLPQLMPNDLQVWLDTAQAQSPLIRQALIAVDVAQLETDKAYAGHKPTVDLQASYGTQRNPDGSLTMPVRNNATVGTVGVVMNIPLFAGFAVQNRVKETLSLEEKARADLEAAKRQVAQAVRTAFLGVQSGYGQVQALEAAVASSQSALEANLLGYEVGVRINIDVLNAQSQLYQSQKDLAQARYNLLVGQLQLRQAAGNLSMQDVHSINAVLSLAQLESLPSIPSSRKK</sequence>
<comment type="caution">
    <text evidence="10">The sequence shown here is derived from an EMBL/GenBank/DDBJ whole genome shotgun (WGS) entry which is preliminary data.</text>
</comment>
<dbReference type="Pfam" id="PF02321">
    <property type="entry name" value="OEP"/>
    <property type="match status" value="2"/>
</dbReference>
<gene>
    <name evidence="10" type="ORF">ACBP88_05150</name>
</gene>
<feature type="signal peptide" evidence="9">
    <location>
        <begin position="1"/>
        <end position="36"/>
    </location>
</feature>
<keyword evidence="4" id="KW-1134">Transmembrane beta strand</keyword>
<keyword evidence="7" id="KW-0998">Cell outer membrane</keyword>
<keyword evidence="5" id="KW-0812">Transmembrane</keyword>
<keyword evidence="3" id="KW-0813">Transport</keyword>
<organism evidence="10 11">
    <name type="scientific">Comamonas jiangduensis</name>
    <dbReference type="NCBI Taxonomy" id="1194168"/>
    <lineage>
        <taxon>Bacteria</taxon>
        <taxon>Pseudomonadati</taxon>
        <taxon>Pseudomonadota</taxon>
        <taxon>Betaproteobacteria</taxon>
        <taxon>Burkholderiales</taxon>
        <taxon>Comamonadaceae</taxon>
        <taxon>Comamonas</taxon>
    </lineage>
</organism>
<keyword evidence="6" id="KW-0472">Membrane</keyword>
<dbReference type="InterPro" id="IPR003423">
    <property type="entry name" value="OMP_efflux"/>
</dbReference>
<keyword evidence="11" id="KW-1185">Reference proteome</keyword>
<evidence type="ECO:0000256" key="5">
    <source>
        <dbReference type="ARBA" id="ARBA00022692"/>
    </source>
</evidence>
<evidence type="ECO:0000256" key="7">
    <source>
        <dbReference type="ARBA" id="ARBA00023237"/>
    </source>
</evidence>
<dbReference type="PANTHER" id="PTHR30026">
    <property type="entry name" value="OUTER MEMBRANE PROTEIN TOLC"/>
    <property type="match status" value="1"/>
</dbReference>
<dbReference type="NCBIfam" id="TIGR01844">
    <property type="entry name" value="type_I_sec_TolC"/>
    <property type="match status" value="1"/>
</dbReference>
<accession>A0ABV4IAI0</accession>
<comment type="similarity">
    <text evidence="2">Belongs to the outer membrane factor (OMF) (TC 1.B.17) family.</text>
</comment>
<evidence type="ECO:0000313" key="10">
    <source>
        <dbReference type="EMBL" id="MEZ2738855.1"/>
    </source>
</evidence>
<evidence type="ECO:0000256" key="3">
    <source>
        <dbReference type="ARBA" id="ARBA00022448"/>
    </source>
</evidence>
<evidence type="ECO:0000256" key="4">
    <source>
        <dbReference type="ARBA" id="ARBA00022452"/>
    </source>
</evidence>
<evidence type="ECO:0000256" key="6">
    <source>
        <dbReference type="ARBA" id="ARBA00023136"/>
    </source>
</evidence>
<dbReference type="InterPro" id="IPR051906">
    <property type="entry name" value="TolC-like"/>
</dbReference>
<evidence type="ECO:0000256" key="2">
    <source>
        <dbReference type="ARBA" id="ARBA00007613"/>
    </source>
</evidence>
<name>A0ABV4IAI0_9BURK</name>
<protein>
    <submittedName>
        <fullName evidence="10">TolC family outer membrane protein</fullName>
    </submittedName>
</protein>
<dbReference type="InterPro" id="IPR010130">
    <property type="entry name" value="T1SS_OMP_TolC"/>
</dbReference>
<evidence type="ECO:0000256" key="1">
    <source>
        <dbReference type="ARBA" id="ARBA00004442"/>
    </source>
</evidence>
<evidence type="ECO:0000256" key="9">
    <source>
        <dbReference type="SAM" id="SignalP"/>
    </source>
</evidence>
<evidence type="ECO:0000313" key="11">
    <source>
        <dbReference type="Proteomes" id="UP001567350"/>
    </source>
</evidence>
<dbReference type="RefSeq" id="WP_370891111.1">
    <property type="nucleotide sequence ID" value="NZ_JBGJLR010000004.1"/>
</dbReference>